<evidence type="ECO:0000313" key="2">
    <source>
        <dbReference type="Proteomes" id="UP000607653"/>
    </source>
</evidence>
<evidence type="ECO:0000313" key="1">
    <source>
        <dbReference type="EMBL" id="DAD38737.1"/>
    </source>
</evidence>
<proteinExistence type="predicted"/>
<organism evidence="1 2">
    <name type="scientific">Nelumbo nucifera</name>
    <name type="common">Sacred lotus</name>
    <dbReference type="NCBI Taxonomy" id="4432"/>
    <lineage>
        <taxon>Eukaryota</taxon>
        <taxon>Viridiplantae</taxon>
        <taxon>Streptophyta</taxon>
        <taxon>Embryophyta</taxon>
        <taxon>Tracheophyta</taxon>
        <taxon>Spermatophyta</taxon>
        <taxon>Magnoliopsida</taxon>
        <taxon>Proteales</taxon>
        <taxon>Nelumbonaceae</taxon>
        <taxon>Nelumbo</taxon>
    </lineage>
</organism>
<name>A0A822Z1T9_NELNU</name>
<reference evidence="1 2" key="1">
    <citation type="journal article" date="2020" name="Mol. Biol. Evol.">
        <title>Distinct Expression and Methylation Patterns for Genes with Different Fates following a Single Whole-Genome Duplication in Flowering Plants.</title>
        <authorList>
            <person name="Shi T."/>
            <person name="Rahmani R.S."/>
            <person name="Gugger P.F."/>
            <person name="Wang M."/>
            <person name="Li H."/>
            <person name="Zhang Y."/>
            <person name="Li Z."/>
            <person name="Wang Q."/>
            <person name="Van de Peer Y."/>
            <person name="Marchal K."/>
            <person name="Chen J."/>
        </authorList>
    </citation>
    <scope>NUCLEOTIDE SEQUENCE [LARGE SCALE GENOMIC DNA]</scope>
    <source>
        <tissue evidence="1">Leaf</tissue>
    </source>
</reference>
<dbReference type="EMBL" id="DUZY01000005">
    <property type="protein sequence ID" value="DAD38737.1"/>
    <property type="molecule type" value="Genomic_DNA"/>
</dbReference>
<dbReference type="Proteomes" id="UP000607653">
    <property type="component" value="Unassembled WGS sequence"/>
</dbReference>
<dbReference type="AlphaFoldDB" id="A0A822Z1T9"/>
<gene>
    <name evidence="1" type="ORF">HUJ06_013059</name>
</gene>
<comment type="caution">
    <text evidence="1">The sequence shown here is derived from an EMBL/GenBank/DDBJ whole genome shotgun (WGS) entry which is preliminary data.</text>
</comment>
<protein>
    <submittedName>
        <fullName evidence="1">Uncharacterized protein</fullName>
    </submittedName>
</protein>
<accession>A0A822Z1T9</accession>
<sequence length="62" mass="7622">MQKTSHNHATILLIQRSPSLSNNLRWIFFFLKQPPRLRFSHLTSLFIHHRKKEKTRFEYICQ</sequence>
<keyword evidence="2" id="KW-1185">Reference proteome</keyword>